<dbReference type="InterPro" id="IPR050767">
    <property type="entry name" value="Sel1_AlgK"/>
</dbReference>
<feature type="compositionally biased region" description="Polar residues" evidence="2">
    <location>
        <begin position="856"/>
        <end position="869"/>
    </location>
</feature>
<feature type="compositionally biased region" description="Basic and acidic residues" evidence="2">
    <location>
        <begin position="166"/>
        <end position="181"/>
    </location>
</feature>
<feature type="compositionally biased region" description="Low complexity" evidence="2">
    <location>
        <begin position="1053"/>
        <end position="1064"/>
    </location>
</feature>
<dbReference type="InterPro" id="IPR002477">
    <property type="entry name" value="Peptidoglycan-bd-like"/>
</dbReference>
<dbReference type="OrthoDB" id="5295703at2"/>
<feature type="region of interest" description="Disordered" evidence="2">
    <location>
        <begin position="1424"/>
        <end position="1444"/>
    </location>
</feature>
<organism evidence="4 5">
    <name type="scientific">Faunimonas pinastri</name>
    <dbReference type="NCBI Taxonomy" id="1855383"/>
    <lineage>
        <taxon>Bacteria</taxon>
        <taxon>Pseudomonadati</taxon>
        <taxon>Pseudomonadota</taxon>
        <taxon>Alphaproteobacteria</taxon>
        <taxon>Hyphomicrobiales</taxon>
        <taxon>Afifellaceae</taxon>
        <taxon>Faunimonas</taxon>
    </lineage>
</organism>
<evidence type="ECO:0000259" key="3">
    <source>
        <dbReference type="Pfam" id="PF01471"/>
    </source>
</evidence>
<dbReference type="SUPFAM" id="SSF81901">
    <property type="entry name" value="HCP-like"/>
    <property type="match status" value="1"/>
</dbReference>
<dbReference type="EMBL" id="FOFG01000006">
    <property type="protein sequence ID" value="SEQ63834.1"/>
    <property type="molecule type" value="Genomic_DNA"/>
</dbReference>
<feature type="region of interest" description="Disordered" evidence="2">
    <location>
        <begin position="849"/>
        <end position="953"/>
    </location>
</feature>
<feature type="compositionally biased region" description="Polar residues" evidence="2">
    <location>
        <begin position="920"/>
        <end position="934"/>
    </location>
</feature>
<proteinExistence type="predicted"/>
<feature type="domain" description="Peptidoglycan binding-like" evidence="3">
    <location>
        <begin position="1455"/>
        <end position="1509"/>
    </location>
</feature>
<feature type="compositionally biased region" description="Basic and acidic residues" evidence="2">
    <location>
        <begin position="18"/>
        <end position="27"/>
    </location>
</feature>
<feature type="region of interest" description="Disordered" evidence="2">
    <location>
        <begin position="1"/>
        <end position="27"/>
    </location>
</feature>
<dbReference type="PANTHER" id="PTHR11102:SF160">
    <property type="entry name" value="ERAD-ASSOCIATED E3 UBIQUITIN-PROTEIN LIGASE COMPONENT HRD3"/>
    <property type="match status" value="1"/>
</dbReference>
<feature type="region of interest" description="Disordered" evidence="2">
    <location>
        <begin position="39"/>
        <end position="102"/>
    </location>
</feature>
<evidence type="ECO:0000256" key="2">
    <source>
        <dbReference type="SAM" id="MobiDB-lite"/>
    </source>
</evidence>
<protein>
    <submittedName>
        <fullName evidence="4">Localization factor PodJL</fullName>
    </submittedName>
</protein>
<dbReference type="Pfam" id="PF08238">
    <property type="entry name" value="Sel1"/>
    <property type="match status" value="4"/>
</dbReference>
<dbReference type="STRING" id="1855383.SAMN05216548_106101"/>
<dbReference type="RefSeq" id="WP_092496462.1">
    <property type="nucleotide sequence ID" value="NZ_FOFG01000006.1"/>
</dbReference>
<dbReference type="SMART" id="SM00671">
    <property type="entry name" value="SEL1"/>
    <property type="match status" value="4"/>
</dbReference>
<dbReference type="InterPro" id="IPR036366">
    <property type="entry name" value="PGBDSf"/>
</dbReference>
<dbReference type="SUPFAM" id="SSF47090">
    <property type="entry name" value="PGBD-like"/>
    <property type="match status" value="1"/>
</dbReference>
<reference evidence="4 5" key="1">
    <citation type="submission" date="2016-10" db="EMBL/GenBank/DDBJ databases">
        <authorList>
            <person name="de Groot N.N."/>
        </authorList>
    </citation>
    <scope>NUCLEOTIDE SEQUENCE [LARGE SCALE GENOMIC DNA]</scope>
    <source>
        <strain evidence="4 5">A52C2</strain>
    </source>
</reference>
<accession>A0A1H9HNC5</accession>
<feature type="coiled-coil region" evidence="1">
    <location>
        <begin position="103"/>
        <end position="130"/>
    </location>
</feature>
<feature type="compositionally biased region" description="Low complexity" evidence="2">
    <location>
        <begin position="1180"/>
        <end position="1208"/>
    </location>
</feature>
<dbReference type="InterPro" id="IPR006597">
    <property type="entry name" value="Sel1-like"/>
</dbReference>
<keyword evidence="1" id="KW-0175">Coiled coil</keyword>
<dbReference type="Gene3D" id="1.25.40.10">
    <property type="entry name" value="Tetratricopeptide repeat domain"/>
    <property type="match status" value="1"/>
</dbReference>
<feature type="compositionally biased region" description="Low complexity" evidence="2">
    <location>
        <begin position="1073"/>
        <end position="1126"/>
    </location>
</feature>
<evidence type="ECO:0000313" key="4">
    <source>
        <dbReference type="EMBL" id="SEQ63834.1"/>
    </source>
</evidence>
<name>A0A1H9HNC5_9HYPH</name>
<feature type="compositionally biased region" description="Basic and acidic residues" evidence="2">
    <location>
        <begin position="93"/>
        <end position="102"/>
    </location>
</feature>
<evidence type="ECO:0000313" key="5">
    <source>
        <dbReference type="Proteomes" id="UP000199647"/>
    </source>
</evidence>
<evidence type="ECO:0000256" key="1">
    <source>
        <dbReference type="SAM" id="Coils"/>
    </source>
</evidence>
<gene>
    <name evidence="4" type="ORF">SAMN05216548_106101</name>
</gene>
<feature type="region of interest" description="Disordered" evidence="2">
    <location>
        <begin position="1049"/>
        <end position="1208"/>
    </location>
</feature>
<dbReference type="Proteomes" id="UP000199647">
    <property type="component" value="Unassembled WGS sequence"/>
</dbReference>
<sequence length="1514" mass="160547">MHARTSWKVRSEQASSPENRDSEGRDLRFDDLLTTRFDAAGHLSGPRGDRDRVEQRLPGGSGDMSPEELERAVESLARSVERASRGRQPAGHDVPDARPGDRERAFLGNLERLEAQLQALDERVAGRNTADGDTPNRRLVEKSFGEGRSTRAERVAARAMAEELDPERAKPTARPEGRAAERTALAAPRPERGGEARDMLQALARQVEELSRNNRSLSGDIGQIRSSLERNRDTTGTRLATLQERLTELTDRLAAPQWQAPAISAFETARDEILQRIARIEAQTAKPAAMQEVAARIEEIRGDLAALPSEEGLRRIEEHLFHLADRIDALPEPERNDDQFERLQVQLDTIANDVAGLRRARSSLGPDLQRGLFELASRLEAAIQARAQVDLAPVEARLRVLAERLPETPPADMLARIENRIAALDDGIGRQESRVAEQVVRALEEKLDAVALMIAEAGSKASRAALTAIERKLEGLRQIILEQAERPAAPAADFAALEDRLDQIQHFLSEAAHREQGFNQHLAPISEKLSDLSDRVAELSPQEHLQPLTHRLGAIEQQLHGISSGHLSDQSTLASHLENLVDRLDLMAGRDAFLPARLTAVLERLETVLEGNAGDERYGRIEHKLDTLHHDLQGSASVPDLELGELRQEILALRHEFLSTPAQQPTSGISDLLHDLLDRLEPVPSLQSHLEDLEQQVGRIMQAVDAPAADRNLMESMEASLRAIEARLEQGGSASVSEALRELRGLHPADDFSGELARTLNEDLGALRQAAEISDSHTRDSLGAVHDTLEAVVKRMAFLERELQNLPEGDRGAAEENFSRGAAQDTGWLGGDSLRGGYEAERYPEVTLEPADRALRSSTAPEALTSSLDTSDDMRGGLFGRLSSSQLLKRATGGRTESFSAGMEDADLGDTPLEPGTDAPMTSSLTDAPSSDTAVMSGKKKGHRRLFSGGKGAAAEETPTAAAFLRTPEDDAGDTDFLAAARRAARAASAEAGSAETATRQARGTTGAARIAGLLRARRSLFLAGALAVAVAFAALQYARMRSHSPEAMSQVTSSAPASPSATPNALADADRTPQAATATADATPAPAAPDAPTAGSQASGSEASGSQALGSQATGAQGDAQTAPTSRQASTAADTSPAKAPDVATSASTPLPSGAVDGPKAETDAPAPTAARSAQGKVSAAGPSSTPSGSTPPASSPSSVVDAAPDAPLTTGSLPAAGVKDVDLHGLPVTIGADRLRIAALGGDPKAEFEVAARYAEGRGVQQDLLAAAKWYQSAAVAGLAPAQYRLGSIYEKGIGVDKNPQTAQVWYQRAADAGNVKAMHNLAVLYAEGVSGQPDLKRAATLFHRAADQGVHDSQFNIAILYARGLGVPVDMIEAYKWFAVAATSGDKEAAKRRDMVAQSLSPSDLAKAKAAAEGFRPLDADTAANDVQPPQGGWGEPQATAASATSLPGTADLVQQVQQMLSAKGLYSGAVDGQTGPQTRKAISDFQKKAGLPTTGEIDTGLVTALQSSKI</sequence>
<feature type="region of interest" description="Disordered" evidence="2">
    <location>
        <begin position="159"/>
        <end position="195"/>
    </location>
</feature>
<keyword evidence="5" id="KW-1185">Reference proteome</keyword>
<dbReference type="Pfam" id="PF01471">
    <property type="entry name" value="PG_binding_1"/>
    <property type="match status" value="1"/>
</dbReference>
<feature type="compositionally biased region" description="Basic and acidic residues" evidence="2">
    <location>
        <begin position="68"/>
        <end position="84"/>
    </location>
</feature>
<dbReference type="InterPro" id="IPR036365">
    <property type="entry name" value="PGBD-like_sf"/>
</dbReference>
<dbReference type="PANTHER" id="PTHR11102">
    <property type="entry name" value="SEL-1-LIKE PROTEIN"/>
    <property type="match status" value="1"/>
</dbReference>
<dbReference type="Gene3D" id="1.10.101.10">
    <property type="entry name" value="PGBD-like superfamily/PGBD"/>
    <property type="match status" value="1"/>
</dbReference>
<dbReference type="InterPro" id="IPR011990">
    <property type="entry name" value="TPR-like_helical_dom_sf"/>
</dbReference>